<organism evidence="2 3">
    <name type="scientific">Parasitella parasitica</name>
    <dbReference type="NCBI Taxonomy" id="35722"/>
    <lineage>
        <taxon>Eukaryota</taxon>
        <taxon>Fungi</taxon>
        <taxon>Fungi incertae sedis</taxon>
        <taxon>Mucoromycota</taxon>
        <taxon>Mucoromycotina</taxon>
        <taxon>Mucoromycetes</taxon>
        <taxon>Mucorales</taxon>
        <taxon>Mucorineae</taxon>
        <taxon>Mucoraceae</taxon>
        <taxon>Parasitella</taxon>
    </lineage>
</organism>
<feature type="compositionally biased region" description="Polar residues" evidence="1">
    <location>
        <begin position="109"/>
        <end position="119"/>
    </location>
</feature>
<keyword evidence="3" id="KW-1185">Reference proteome</keyword>
<gene>
    <name evidence="2" type="primary">PARPA_06649.1 scaffold 22770</name>
</gene>
<protein>
    <submittedName>
        <fullName evidence="2">Uncharacterized protein</fullName>
    </submittedName>
</protein>
<evidence type="ECO:0000256" key="1">
    <source>
        <dbReference type="SAM" id="MobiDB-lite"/>
    </source>
</evidence>
<feature type="region of interest" description="Disordered" evidence="1">
    <location>
        <begin position="99"/>
        <end position="119"/>
    </location>
</feature>
<proteinExistence type="predicted"/>
<dbReference type="Proteomes" id="UP000054107">
    <property type="component" value="Unassembled WGS sequence"/>
</dbReference>
<evidence type="ECO:0000313" key="3">
    <source>
        <dbReference type="Proteomes" id="UP000054107"/>
    </source>
</evidence>
<evidence type="ECO:0000313" key="2">
    <source>
        <dbReference type="EMBL" id="CEP12676.1"/>
    </source>
</evidence>
<accession>A0A0B7N2Y8</accession>
<reference evidence="2 3" key="1">
    <citation type="submission" date="2014-09" db="EMBL/GenBank/DDBJ databases">
        <authorList>
            <person name="Ellenberger Sabrina"/>
        </authorList>
    </citation>
    <scope>NUCLEOTIDE SEQUENCE [LARGE SCALE GENOMIC DNA]</scope>
    <source>
        <strain evidence="2 3">CBS 412.66</strain>
    </source>
</reference>
<dbReference type="EMBL" id="LN728073">
    <property type="protein sequence ID" value="CEP12676.1"/>
    <property type="molecule type" value="Genomic_DNA"/>
</dbReference>
<sequence>MISTGYWTSIRFVFSPTSITIYFAAANPKVPAFASLDDIARADKAKALQQIRLARRVIQHLYPYLRGAVAYDFVQQGFLALEQVKMILQGGSSLFPSHNDDTSDVAMDSQPSVWNSSSP</sequence>
<name>A0A0B7N2Y8_9FUNG</name>
<dbReference type="AlphaFoldDB" id="A0A0B7N2Y8"/>